<name>A0A948RZ20_UNCEI</name>
<protein>
    <submittedName>
        <fullName evidence="2">Formylglycine-generating enzyme family protein</fullName>
    </submittedName>
</protein>
<dbReference type="Proteomes" id="UP000777784">
    <property type="component" value="Unassembled WGS sequence"/>
</dbReference>
<feature type="domain" description="Sulfatase-modifying factor enzyme-like" evidence="1">
    <location>
        <begin position="53"/>
        <end position="350"/>
    </location>
</feature>
<comment type="caution">
    <text evidence="2">The sequence shown here is derived from an EMBL/GenBank/DDBJ whole genome shotgun (WGS) entry which is preliminary data.</text>
</comment>
<accession>A0A948RZ20</accession>
<dbReference type="Gene3D" id="3.90.1580.10">
    <property type="entry name" value="paralog of FGE (formylglycine-generating enzyme)"/>
    <property type="match status" value="1"/>
</dbReference>
<evidence type="ECO:0000313" key="3">
    <source>
        <dbReference type="Proteomes" id="UP000777784"/>
    </source>
</evidence>
<evidence type="ECO:0000259" key="1">
    <source>
        <dbReference type="Pfam" id="PF03781"/>
    </source>
</evidence>
<dbReference type="SUPFAM" id="SSF56436">
    <property type="entry name" value="C-type lectin-like"/>
    <property type="match status" value="1"/>
</dbReference>
<dbReference type="EMBL" id="JAHJDP010000096">
    <property type="protein sequence ID" value="MBU2692596.1"/>
    <property type="molecule type" value="Genomic_DNA"/>
</dbReference>
<reference evidence="2" key="1">
    <citation type="submission" date="2021-05" db="EMBL/GenBank/DDBJ databases">
        <title>Energy efficiency and biological interactions define the core microbiome of deep oligotrophic groundwater.</title>
        <authorList>
            <person name="Mehrshad M."/>
            <person name="Lopez-Fernandez M."/>
            <person name="Bell E."/>
            <person name="Bernier-Latmani R."/>
            <person name="Bertilsson S."/>
            <person name="Dopson M."/>
        </authorList>
    </citation>
    <scope>NUCLEOTIDE SEQUENCE</scope>
    <source>
        <strain evidence="2">Modern_marine.mb.64</strain>
    </source>
</reference>
<proteinExistence type="predicted"/>
<sequence>MKQTILLLAGLALTANITPSPGDWKMDIHQDGNVERICISSMDSLSFTEDLAPLMTIVPSGIFTMGDGAAYCGTNQLEVTLTRGFQLCRHEVTNQEFLEALQWAYDNGYVTVTSMSVQDNLDGSIEILLDFDNDYGEILFDGAGTFYLREAPSELAQSAYPEGYDPTFHPVKAVSWFGAARYCDWLSLQMGLSRAYEHSGDWSCNGGDPYAAEGYRLPTDAEWEYAAQWNDERAYPWGIVETNCGRANYGPSNPTDLCIGWTSPVGSYPDAPMAMNLEDMAGNVFEWCNDWWLCNLGSSPVIDPIGQPTGTYRVMRGGCWYSSASNLRSAGRFYSNPYASFHIVGFRIAKTINP</sequence>
<dbReference type="InterPro" id="IPR051043">
    <property type="entry name" value="Sulfatase_Mod_Factor_Kinase"/>
</dbReference>
<dbReference type="InterPro" id="IPR042095">
    <property type="entry name" value="SUMF_sf"/>
</dbReference>
<evidence type="ECO:0000313" key="2">
    <source>
        <dbReference type="EMBL" id="MBU2692596.1"/>
    </source>
</evidence>
<dbReference type="Pfam" id="PF03781">
    <property type="entry name" value="FGE-sulfatase"/>
    <property type="match status" value="1"/>
</dbReference>
<dbReference type="GO" id="GO:0120147">
    <property type="term" value="F:formylglycine-generating oxidase activity"/>
    <property type="evidence" value="ECO:0007669"/>
    <property type="project" value="TreeGrafter"/>
</dbReference>
<dbReference type="PANTHER" id="PTHR23150">
    <property type="entry name" value="SULFATASE MODIFYING FACTOR 1, 2"/>
    <property type="match status" value="1"/>
</dbReference>
<organism evidence="2 3">
    <name type="scientific">Eiseniibacteriota bacterium</name>
    <dbReference type="NCBI Taxonomy" id="2212470"/>
    <lineage>
        <taxon>Bacteria</taxon>
        <taxon>Candidatus Eiseniibacteriota</taxon>
    </lineage>
</organism>
<dbReference type="InterPro" id="IPR016187">
    <property type="entry name" value="CTDL_fold"/>
</dbReference>
<gene>
    <name evidence="2" type="ORF">KJ970_16905</name>
</gene>
<dbReference type="PANTHER" id="PTHR23150:SF19">
    <property type="entry name" value="FORMYLGLYCINE-GENERATING ENZYME"/>
    <property type="match status" value="1"/>
</dbReference>
<dbReference type="InterPro" id="IPR005532">
    <property type="entry name" value="SUMF_dom"/>
</dbReference>
<dbReference type="AlphaFoldDB" id="A0A948RZ20"/>